<dbReference type="GO" id="GO:0003677">
    <property type="term" value="F:DNA binding"/>
    <property type="evidence" value="ECO:0007669"/>
    <property type="project" value="InterPro"/>
</dbReference>
<dbReference type="Proteomes" id="UP000075799">
    <property type="component" value="Unassembled WGS sequence"/>
</dbReference>
<evidence type="ECO:0000256" key="1">
    <source>
        <dbReference type="SAM" id="MobiDB-lite"/>
    </source>
</evidence>
<dbReference type="Pfam" id="PF13560">
    <property type="entry name" value="HTH_31"/>
    <property type="match status" value="1"/>
</dbReference>
<feature type="domain" description="HTH cro/C1-type" evidence="2">
    <location>
        <begin position="72"/>
        <end position="128"/>
    </location>
</feature>
<comment type="caution">
    <text evidence="3">The sequence shown here is derived from an EMBL/GenBank/DDBJ whole genome shotgun (WGS) entry which is preliminary data.</text>
</comment>
<dbReference type="EMBL" id="LUKD01000001">
    <property type="protein sequence ID" value="KYG68762.1"/>
    <property type="molecule type" value="Genomic_DNA"/>
</dbReference>
<feature type="compositionally biased region" description="Basic and acidic residues" evidence="1">
    <location>
        <begin position="35"/>
        <end position="53"/>
    </location>
</feature>
<dbReference type="PROSITE" id="PS50943">
    <property type="entry name" value="HTH_CROC1"/>
    <property type="match status" value="1"/>
</dbReference>
<reference evidence="3 4" key="1">
    <citation type="submission" date="2016-03" db="EMBL/GenBank/DDBJ databases">
        <authorList>
            <person name="Ploux O."/>
        </authorList>
    </citation>
    <scope>NUCLEOTIDE SEQUENCE [LARGE SCALE GENOMIC DNA]</scope>
    <source>
        <strain evidence="3 4">EC13</strain>
    </source>
</reference>
<dbReference type="CDD" id="cd00093">
    <property type="entry name" value="HTH_XRE"/>
    <property type="match status" value="1"/>
</dbReference>
<evidence type="ECO:0000313" key="3">
    <source>
        <dbReference type="EMBL" id="KYG68762.1"/>
    </source>
</evidence>
<sequence length="132" mass="14733">MTAQPLVHLGPINALPQRFLACFCSAKRLSADVSKNLDKKPDKGGKMMSETRKYRTKKRSDRIVMTPAARLLKQLRNESGLSMIKTAALIGVSDSSIAHVETGRMDAPRGDKLKRLIHTYGVRSTTYFERLS</sequence>
<dbReference type="InterPro" id="IPR010982">
    <property type="entry name" value="Lambda_DNA-bd_dom_sf"/>
</dbReference>
<dbReference type="SMART" id="SM00530">
    <property type="entry name" value="HTH_XRE"/>
    <property type="match status" value="1"/>
</dbReference>
<name>A0A162GR99_BDEBC</name>
<protein>
    <recommendedName>
        <fullName evidence="2">HTH cro/C1-type domain-containing protein</fullName>
    </recommendedName>
</protein>
<dbReference type="SUPFAM" id="SSF47413">
    <property type="entry name" value="lambda repressor-like DNA-binding domains"/>
    <property type="match status" value="1"/>
</dbReference>
<dbReference type="Gene3D" id="1.10.260.40">
    <property type="entry name" value="lambda repressor-like DNA-binding domains"/>
    <property type="match status" value="1"/>
</dbReference>
<accession>A0A162GR99</accession>
<gene>
    <name evidence="3" type="ORF">AZI87_05890</name>
</gene>
<evidence type="ECO:0000259" key="2">
    <source>
        <dbReference type="PROSITE" id="PS50943"/>
    </source>
</evidence>
<dbReference type="InterPro" id="IPR001387">
    <property type="entry name" value="Cro/C1-type_HTH"/>
</dbReference>
<feature type="region of interest" description="Disordered" evidence="1">
    <location>
        <begin position="35"/>
        <end position="59"/>
    </location>
</feature>
<evidence type="ECO:0000313" key="4">
    <source>
        <dbReference type="Proteomes" id="UP000075799"/>
    </source>
</evidence>
<organism evidence="3 4">
    <name type="scientific">Bdellovibrio bacteriovorus</name>
    <dbReference type="NCBI Taxonomy" id="959"/>
    <lineage>
        <taxon>Bacteria</taxon>
        <taxon>Pseudomonadati</taxon>
        <taxon>Bdellovibrionota</taxon>
        <taxon>Bdellovibrionia</taxon>
        <taxon>Bdellovibrionales</taxon>
        <taxon>Pseudobdellovibrionaceae</taxon>
        <taxon>Bdellovibrio</taxon>
    </lineage>
</organism>
<dbReference type="AlphaFoldDB" id="A0A162GR99"/>
<proteinExistence type="predicted"/>